<evidence type="ECO:0000313" key="1">
    <source>
        <dbReference type="EMBL" id="KKO74549.1"/>
    </source>
</evidence>
<dbReference type="EMBL" id="JPQZ01000060">
    <property type="protein sequence ID" value="KKO74549.1"/>
    <property type="molecule type" value="Genomic_DNA"/>
</dbReference>
<dbReference type="RefSeq" id="XP_024330291.1">
    <property type="nucleotide sequence ID" value="XM_024476055.1"/>
</dbReference>
<accession>A0A0F9Z9Q4</accession>
<reference evidence="1 2" key="1">
    <citation type="journal article" date="2015" name="Environ. Microbiol.">
        <title>Genome analyses suggest the presence of polyploidy and recent human-driven expansions in eight global populations of the honeybee pathogen Nosema ceranae.</title>
        <authorList>
            <person name="Pelin A."/>
            <person name="Selman M."/>
            <person name="Aris-Brosou S."/>
            <person name="Farinelli L."/>
            <person name="Corradi N."/>
        </authorList>
    </citation>
    <scope>NUCLEOTIDE SEQUENCE [LARGE SCALE GENOMIC DNA]</scope>
    <source>
        <strain evidence="1 2">PA08 1199</strain>
    </source>
</reference>
<dbReference type="AlphaFoldDB" id="A0A0F9Z9Q4"/>
<dbReference type="Proteomes" id="UP000034350">
    <property type="component" value="Unassembled WGS sequence"/>
</dbReference>
<dbReference type="VEuPathDB" id="MicrosporidiaDB:AAJ76_600002157"/>
<name>A0A0F9Z9Q4_9MICR</name>
<keyword evidence="2" id="KW-1185">Reference proteome</keyword>
<evidence type="ECO:0000313" key="2">
    <source>
        <dbReference type="Proteomes" id="UP000034350"/>
    </source>
</evidence>
<comment type="caution">
    <text evidence="1">The sequence shown here is derived from an EMBL/GenBank/DDBJ whole genome shotgun (WGS) entry which is preliminary data.</text>
</comment>
<proteinExistence type="predicted"/>
<dbReference type="GeneID" id="36321003"/>
<sequence length="73" mass="8265">MIFFTINVNVGIYTYMFINKNLLKLSKFNSYLVIHYSKASFTQKIAIYILGFTPASPVILCIQQSVVKAVLIA</sequence>
<organism evidence="1 2">
    <name type="scientific">Vairimorpha ceranae</name>
    <dbReference type="NCBI Taxonomy" id="40302"/>
    <lineage>
        <taxon>Eukaryota</taxon>
        <taxon>Fungi</taxon>
        <taxon>Fungi incertae sedis</taxon>
        <taxon>Microsporidia</taxon>
        <taxon>Nosematidae</taxon>
        <taxon>Vairimorpha</taxon>
    </lineage>
</organism>
<protein>
    <submittedName>
        <fullName evidence="1">Uncharacterized protein</fullName>
    </submittedName>
</protein>
<gene>
    <name evidence="1" type="ORF">AAJ76_600002157</name>
</gene>